<proteinExistence type="predicted"/>
<feature type="transmembrane region" description="Helical" evidence="5">
    <location>
        <begin position="101"/>
        <end position="124"/>
    </location>
</feature>
<sequence>MASLCAGRALGLAGQGLTGSHASSRGLPAKPLVSRSPILAKTPPCIRNRDLQQALGISVPHRRRSEVCVRAASEEESSPPAGLVGEDAAAFDVSQQSTKSWAIFTGLLTGVLGLIYLVWIQPGAGLADDFLSTVESFSNNNPEATILLILFVFAVAHSGLAALRPKGEQLIGARAFRVIFALVSLPLAIVAVVYFINHRYDGIPLWDLRGVTGVHELVWTLNFISFYFLYPSTFNILEVAAVDEPKLHMWETGIMRITRHPQMVGQAIWCAAHTLWIGNSFMLVTSAGLMAHHLFGCWHGDKRLSNKYGEAFEIVKTRTSTFPMQAVWEGRQKLPADFYKEFLRAPYFAVTAFTLGAYYAHPIMQSASFYLGW</sequence>
<dbReference type="InterPro" id="IPR009915">
    <property type="entry name" value="NnrU_dom"/>
</dbReference>
<dbReference type="EMBL" id="MU069735">
    <property type="protein sequence ID" value="KAF5834853.1"/>
    <property type="molecule type" value="Genomic_DNA"/>
</dbReference>
<protein>
    <submittedName>
        <fullName evidence="7">NnrU protein-domain-containing protein</fullName>
    </submittedName>
</protein>
<feature type="domain" description="NnrU" evidence="6">
    <location>
        <begin position="146"/>
        <end position="364"/>
    </location>
</feature>
<reference evidence="7" key="1">
    <citation type="submission" date="2017-08" db="EMBL/GenBank/DDBJ databases">
        <authorList>
            <person name="Polle J.E."/>
            <person name="Barry K."/>
            <person name="Cushman J."/>
            <person name="Schmutz J."/>
            <person name="Tran D."/>
            <person name="Hathwaick L.T."/>
            <person name="Yim W.C."/>
            <person name="Jenkins J."/>
            <person name="Mckie-Krisberg Z.M."/>
            <person name="Prochnik S."/>
            <person name="Lindquist E."/>
            <person name="Dockter R.B."/>
            <person name="Adam C."/>
            <person name="Molina H."/>
            <person name="Bunkerborg J."/>
            <person name="Jin E."/>
            <person name="Buchheim M."/>
            <person name="Magnuson J."/>
        </authorList>
    </citation>
    <scope>NUCLEOTIDE SEQUENCE</scope>
    <source>
        <strain evidence="7">CCAP 19/18</strain>
    </source>
</reference>
<comment type="subcellular location">
    <subcellularLocation>
        <location evidence="1">Membrane</location>
        <topology evidence="1">Multi-pass membrane protein</topology>
    </subcellularLocation>
</comment>
<keyword evidence="3 5" id="KW-1133">Transmembrane helix</keyword>
<feature type="transmembrane region" description="Helical" evidence="5">
    <location>
        <begin position="175"/>
        <end position="197"/>
    </location>
</feature>
<keyword evidence="2 5" id="KW-0812">Transmembrane</keyword>
<keyword evidence="8" id="KW-1185">Reference proteome</keyword>
<organism evidence="7 8">
    <name type="scientific">Dunaliella salina</name>
    <name type="common">Green alga</name>
    <name type="synonym">Protococcus salinus</name>
    <dbReference type="NCBI Taxonomy" id="3046"/>
    <lineage>
        <taxon>Eukaryota</taxon>
        <taxon>Viridiplantae</taxon>
        <taxon>Chlorophyta</taxon>
        <taxon>core chlorophytes</taxon>
        <taxon>Chlorophyceae</taxon>
        <taxon>CS clade</taxon>
        <taxon>Chlamydomonadales</taxon>
        <taxon>Dunaliellaceae</taxon>
        <taxon>Dunaliella</taxon>
    </lineage>
</organism>
<accession>A0ABQ7GJR6</accession>
<dbReference type="Pfam" id="PF07298">
    <property type="entry name" value="NnrU"/>
    <property type="match status" value="1"/>
</dbReference>
<feature type="transmembrane region" description="Helical" evidence="5">
    <location>
        <begin position="217"/>
        <end position="242"/>
    </location>
</feature>
<comment type="caution">
    <text evidence="7">The sequence shown here is derived from an EMBL/GenBank/DDBJ whole genome shotgun (WGS) entry which is preliminary data.</text>
</comment>
<evidence type="ECO:0000313" key="8">
    <source>
        <dbReference type="Proteomes" id="UP000815325"/>
    </source>
</evidence>
<feature type="transmembrane region" description="Helical" evidence="5">
    <location>
        <begin position="144"/>
        <end position="163"/>
    </location>
</feature>
<feature type="transmembrane region" description="Helical" evidence="5">
    <location>
        <begin position="342"/>
        <end position="360"/>
    </location>
</feature>
<keyword evidence="4 5" id="KW-0472">Membrane</keyword>
<dbReference type="PANTHER" id="PTHR35988:SF2">
    <property type="entry name" value="15-CIS-ZETA-CAROTENE ISOMERASE, CHLOROPLASTIC"/>
    <property type="match status" value="1"/>
</dbReference>
<evidence type="ECO:0000256" key="3">
    <source>
        <dbReference type="ARBA" id="ARBA00022989"/>
    </source>
</evidence>
<evidence type="ECO:0000256" key="1">
    <source>
        <dbReference type="ARBA" id="ARBA00004141"/>
    </source>
</evidence>
<gene>
    <name evidence="7" type="ORF">DUNSADRAFT_8354</name>
</gene>
<evidence type="ECO:0000256" key="5">
    <source>
        <dbReference type="SAM" id="Phobius"/>
    </source>
</evidence>
<name>A0ABQ7GJR6_DUNSA</name>
<evidence type="ECO:0000256" key="2">
    <source>
        <dbReference type="ARBA" id="ARBA00022692"/>
    </source>
</evidence>
<dbReference type="Gene3D" id="1.20.120.1630">
    <property type="match status" value="1"/>
</dbReference>
<dbReference type="PANTHER" id="PTHR35988">
    <property type="entry name" value="15-CIS-ZETA-CAROTENE ISOMERASE, CHLOROPLASTIC"/>
    <property type="match status" value="1"/>
</dbReference>
<dbReference type="Proteomes" id="UP000815325">
    <property type="component" value="Unassembled WGS sequence"/>
</dbReference>
<evidence type="ECO:0000256" key="4">
    <source>
        <dbReference type="ARBA" id="ARBA00023136"/>
    </source>
</evidence>
<evidence type="ECO:0000259" key="6">
    <source>
        <dbReference type="Pfam" id="PF07298"/>
    </source>
</evidence>
<evidence type="ECO:0000313" key="7">
    <source>
        <dbReference type="EMBL" id="KAF5834853.1"/>
    </source>
</evidence>